<dbReference type="AlphaFoldDB" id="A0A1M6Q6L7"/>
<dbReference type="PRINTS" id="PR00778">
    <property type="entry name" value="HTHARSR"/>
</dbReference>
<sequence>MNLLNMEVEVLKALAHPTRLQIVKKLSKGTLCVCELNQDIELSQSNLSQHLKILRDANILIQERDGTRINYSIKDKEILEIVKIVEKLVQEEIKRIASQLGGI</sequence>
<dbReference type="SUPFAM" id="SSF46785">
    <property type="entry name" value="Winged helix' DNA-binding domain"/>
    <property type="match status" value="1"/>
</dbReference>
<dbReference type="Proteomes" id="UP000184082">
    <property type="component" value="Unassembled WGS sequence"/>
</dbReference>
<dbReference type="SMART" id="SM00418">
    <property type="entry name" value="HTH_ARSR"/>
    <property type="match status" value="1"/>
</dbReference>
<evidence type="ECO:0000313" key="6">
    <source>
        <dbReference type="Proteomes" id="UP000184082"/>
    </source>
</evidence>
<name>A0A1M6Q6L7_9FIRM</name>
<feature type="domain" description="HTH arsR-type" evidence="4">
    <location>
        <begin position="1"/>
        <end position="93"/>
    </location>
</feature>
<keyword evidence="3" id="KW-0804">Transcription</keyword>
<keyword evidence="1" id="KW-0805">Transcription regulation</keyword>
<dbReference type="STRING" id="1121266.SAMN02745883_01412"/>
<accession>A0A1M6Q6L7</accession>
<dbReference type="InterPro" id="IPR036388">
    <property type="entry name" value="WH-like_DNA-bd_sf"/>
</dbReference>
<reference evidence="5 6" key="1">
    <citation type="submission" date="2016-11" db="EMBL/GenBank/DDBJ databases">
        <authorList>
            <person name="Jaros S."/>
            <person name="Januszkiewicz K."/>
            <person name="Wedrychowicz H."/>
        </authorList>
    </citation>
    <scope>NUCLEOTIDE SEQUENCE [LARGE SCALE GENOMIC DNA]</scope>
    <source>
        <strain evidence="5 6">DSM 14501</strain>
    </source>
</reference>
<evidence type="ECO:0000313" key="5">
    <source>
        <dbReference type="EMBL" id="SHK15882.1"/>
    </source>
</evidence>
<evidence type="ECO:0000256" key="1">
    <source>
        <dbReference type="ARBA" id="ARBA00023015"/>
    </source>
</evidence>
<gene>
    <name evidence="5" type="ORF">SAMN02745883_01412</name>
</gene>
<dbReference type="GO" id="GO:0003700">
    <property type="term" value="F:DNA-binding transcription factor activity"/>
    <property type="evidence" value="ECO:0007669"/>
    <property type="project" value="InterPro"/>
</dbReference>
<evidence type="ECO:0000259" key="4">
    <source>
        <dbReference type="PROSITE" id="PS50987"/>
    </source>
</evidence>
<dbReference type="InterPro" id="IPR011991">
    <property type="entry name" value="ArsR-like_HTH"/>
</dbReference>
<evidence type="ECO:0000256" key="3">
    <source>
        <dbReference type="ARBA" id="ARBA00023163"/>
    </source>
</evidence>
<dbReference type="RefSeq" id="WP_072966976.1">
    <property type="nucleotide sequence ID" value="NZ_FRAJ01000010.1"/>
</dbReference>
<dbReference type="GO" id="GO:0003677">
    <property type="term" value="F:DNA binding"/>
    <property type="evidence" value="ECO:0007669"/>
    <property type="project" value="UniProtKB-KW"/>
</dbReference>
<dbReference type="PANTHER" id="PTHR33154:SF33">
    <property type="entry name" value="TRANSCRIPTIONAL REPRESSOR SDPR"/>
    <property type="match status" value="1"/>
</dbReference>
<dbReference type="Gene3D" id="1.10.10.10">
    <property type="entry name" value="Winged helix-like DNA-binding domain superfamily/Winged helix DNA-binding domain"/>
    <property type="match status" value="1"/>
</dbReference>
<protein>
    <submittedName>
        <fullName evidence="5">Transcriptional regulator, ArsR family</fullName>
    </submittedName>
</protein>
<dbReference type="Pfam" id="PF01022">
    <property type="entry name" value="HTH_5"/>
    <property type="match status" value="1"/>
</dbReference>
<evidence type="ECO:0000256" key="2">
    <source>
        <dbReference type="ARBA" id="ARBA00023125"/>
    </source>
</evidence>
<dbReference type="InterPro" id="IPR001845">
    <property type="entry name" value="HTH_ArsR_DNA-bd_dom"/>
</dbReference>
<dbReference type="PANTHER" id="PTHR33154">
    <property type="entry name" value="TRANSCRIPTIONAL REGULATOR, ARSR FAMILY"/>
    <property type="match status" value="1"/>
</dbReference>
<dbReference type="InterPro" id="IPR036390">
    <property type="entry name" value="WH_DNA-bd_sf"/>
</dbReference>
<dbReference type="CDD" id="cd00090">
    <property type="entry name" value="HTH_ARSR"/>
    <property type="match status" value="1"/>
</dbReference>
<dbReference type="NCBIfam" id="NF033788">
    <property type="entry name" value="HTH_metalloreg"/>
    <property type="match status" value="1"/>
</dbReference>
<organism evidence="5 6">
    <name type="scientific">Caminicella sporogenes DSM 14501</name>
    <dbReference type="NCBI Taxonomy" id="1121266"/>
    <lineage>
        <taxon>Bacteria</taxon>
        <taxon>Bacillati</taxon>
        <taxon>Bacillota</taxon>
        <taxon>Clostridia</taxon>
        <taxon>Peptostreptococcales</taxon>
        <taxon>Caminicellaceae</taxon>
        <taxon>Caminicella</taxon>
    </lineage>
</organism>
<dbReference type="PROSITE" id="PS50987">
    <property type="entry name" value="HTH_ARSR_2"/>
    <property type="match status" value="1"/>
</dbReference>
<keyword evidence="2" id="KW-0238">DNA-binding</keyword>
<dbReference type="EMBL" id="FRAJ01000010">
    <property type="protein sequence ID" value="SHK15882.1"/>
    <property type="molecule type" value="Genomic_DNA"/>
</dbReference>
<proteinExistence type="predicted"/>
<dbReference type="InterPro" id="IPR051081">
    <property type="entry name" value="HTH_MetalResp_TranReg"/>
</dbReference>
<keyword evidence="6" id="KW-1185">Reference proteome</keyword>